<organism evidence="2 3">
    <name type="scientific">Endozoicomonas lisbonensis</name>
    <dbReference type="NCBI Taxonomy" id="3120522"/>
    <lineage>
        <taxon>Bacteria</taxon>
        <taxon>Pseudomonadati</taxon>
        <taxon>Pseudomonadota</taxon>
        <taxon>Gammaproteobacteria</taxon>
        <taxon>Oceanospirillales</taxon>
        <taxon>Endozoicomonadaceae</taxon>
        <taxon>Endozoicomonas</taxon>
    </lineage>
</organism>
<dbReference type="EMBL" id="JBEWTB010000002">
    <property type="protein sequence ID" value="MET4758905.1"/>
    <property type="molecule type" value="Genomic_DNA"/>
</dbReference>
<keyword evidence="1" id="KW-0175">Coiled coil</keyword>
<comment type="caution">
    <text evidence="2">The sequence shown here is derived from an EMBL/GenBank/DDBJ whole genome shotgun (WGS) entry which is preliminary data.</text>
</comment>
<proteinExistence type="predicted"/>
<keyword evidence="3" id="KW-1185">Reference proteome</keyword>
<accession>A0ABV2SMB0</accession>
<protein>
    <submittedName>
        <fullName evidence="2">Coiled-coil protein SlyX</fullName>
    </submittedName>
</protein>
<name>A0ABV2SMB0_9GAMM</name>
<evidence type="ECO:0000313" key="2">
    <source>
        <dbReference type="EMBL" id="MET4758905.1"/>
    </source>
</evidence>
<gene>
    <name evidence="2" type="ORF">V5J35_004097</name>
</gene>
<dbReference type="Proteomes" id="UP001549366">
    <property type="component" value="Unassembled WGS sequence"/>
</dbReference>
<feature type="coiled-coil region" evidence="1">
    <location>
        <begin position="596"/>
        <end position="683"/>
    </location>
</feature>
<evidence type="ECO:0000313" key="3">
    <source>
        <dbReference type="Proteomes" id="UP001549366"/>
    </source>
</evidence>
<reference evidence="2 3" key="1">
    <citation type="submission" date="2024-06" db="EMBL/GenBank/DDBJ databases">
        <title>Genomic Encyclopedia of Type Strains, Phase V (KMG-V): Genome sequencing to study the core and pangenomes of soil and plant-associated prokaryotes.</title>
        <authorList>
            <person name="Whitman W."/>
        </authorList>
    </citation>
    <scope>NUCLEOTIDE SEQUENCE [LARGE SCALE GENOMIC DNA]</scope>
    <source>
        <strain evidence="2 3">NE40</strain>
    </source>
</reference>
<sequence length="692" mass="78175">MDAASGPVAITRAINSTKITWDEVIRNPRCLYRMVSKKTLISHLTKLPESGYVLEASLRDRLLEPVWHHLIVNRQAVWSDFEPDGPELNKPDDPDDPALELRELMKLAVYDESDSSIAISCPKKGVSESIRCGDKNVILPDIDKIPVNTPFAIYNKSNTKTFVLTDKQSSGSLSLPLKPNHGTITQVIKKGNSLKWETLSSYDSESRNCPVNPILIEIPTKEEKLEKKRLKLAGKSIRQTYKGEPFLTTPMIEDLAADATGLPKPGFYKKNKTTDDPFKKLLTSKNEKTLDNDTKVVTANLLVQSSSCEHIIHLRLIRDDSNNIFIYMHETLDPDNLVALNISDDVMNAIADIYSSYNLYLLKPGFPLQKDSSGCSQFALESIIAFHETPGLDEWIIKTAKDANALVPKIKKKRGEKSDPASLIKDDRFYIPADKMDVQLLKSNQNKALLPDSLGVPESPADNKPEVELRKVQEVQEVKKVQKLNDTQLDTEIDKETGQTLRQHYLKHIVSVPDEDNPGKTSNVNLFALGSRYQNIFKWKYLPRKQACPEIIKRKAEPMNTGRKTKKQKPNPFKDSIQHLRDTLAVGPEIPQDKLLKMAARNITEKKEALSNQEKQISQLQTQSEAKEKEWHKKFDVMALDASKVKQQLKDLNAKTEQQKQKITNLNNRVAELTRELGQKNDALAKIHELSG</sequence>
<evidence type="ECO:0000256" key="1">
    <source>
        <dbReference type="SAM" id="Coils"/>
    </source>
</evidence>